<dbReference type="EMBL" id="LS974619">
    <property type="protein sequence ID" value="CAG7878894.1"/>
    <property type="molecule type" value="Genomic_DNA"/>
</dbReference>
<gene>
    <name evidence="1" type="ORF">BRAPAZ1V2_A03P02370.2</name>
</gene>
<proteinExistence type="predicted"/>
<name>A0A8D9GEY0_BRACM</name>
<accession>A0A8D9GEY0</accession>
<reference evidence="1 2" key="1">
    <citation type="submission" date="2021-07" db="EMBL/GenBank/DDBJ databases">
        <authorList>
            <consortium name="Genoscope - CEA"/>
            <person name="William W."/>
        </authorList>
    </citation>
    <scope>NUCLEOTIDE SEQUENCE [LARGE SCALE GENOMIC DNA]</scope>
</reference>
<dbReference type="Proteomes" id="UP000694005">
    <property type="component" value="Chromosome A03"/>
</dbReference>
<evidence type="ECO:0000313" key="2">
    <source>
        <dbReference type="Proteomes" id="UP000694005"/>
    </source>
</evidence>
<organism evidence="1 2">
    <name type="scientific">Brassica campestris</name>
    <name type="common">Field mustard</name>
    <dbReference type="NCBI Taxonomy" id="3711"/>
    <lineage>
        <taxon>Eukaryota</taxon>
        <taxon>Viridiplantae</taxon>
        <taxon>Streptophyta</taxon>
        <taxon>Embryophyta</taxon>
        <taxon>Tracheophyta</taxon>
        <taxon>Spermatophyta</taxon>
        <taxon>Magnoliopsida</taxon>
        <taxon>eudicotyledons</taxon>
        <taxon>Gunneridae</taxon>
        <taxon>Pentapetalae</taxon>
        <taxon>rosids</taxon>
        <taxon>malvids</taxon>
        <taxon>Brassicales</taxon>
        <taxon>Brassicaceae</taxon>
        <taxon>Brassiceae</taxon>
        <taxon>Brassica</taxon>
    </lineage>
</organism>
<dbReference type="Gramene" id="A03p02370.2_BraZ1">
    <property type="protein sequence ID" value="A03p02370.2_BraZ1.CDS"/>
    <property type="gene ID" value="A03g02370.2_BraZ1"/>
</dbReference>
<dbReference type="AlphaFoldDB" id="A0A8D9GEY0"/>
<sequence length="104" mass="11360">MVKVARGFSFARPDSLTPTPYPRSVIISPTSRLASKVQRLAKFQFPTKISIYITERAKPVSAKLVIGTTVFLLRRRCENSGVDELVLGMAFACDGEAATELGRG</sequence>
<evidence type="ECO:0000313" key="1">
    <source>
        <dbReference type="EMBL" id="CAG7878894.1"/>
    </source>
</evidence>
<feature type="non-terminal residue" evidence="1">
    <location>
        <position position="104"/>
    </location>
</feature>
<protein>
    <submittedName>
        <fullName evidence="1">Uncharacterized protein</fullName>
    </submittedName>
</protein>